<proteinExistence type="predicted"/>
<dbReference type="PROSITE" id="PS51257">
    <property type="entry name" value="PROKAR_LIPOPROTEIN"/>
    <property type="match status" value="1"/>
</dbReference>
<sequence length="139" mass="15034">MKRLMVIMLVAAAMACSKDEVTAPKASLGSTIETAYSKAVVLQEGVEVKVTKIEDSRCPKSVVCVWEGMVKVFFSVSEGNTTKEAVVEILGDKSRAPKATVELNGTTYVIEVSDVAPYPQTPDPISLENYKISFTIKKA</sequence>
<dbReference type="Proteomes" id="UP001597510">
    <property type="component" value="Unassembled WGS sequence"/>
</dbReference>
<evidence type="ECO:0008006" key="4">
    <source>
        <dbReference type="Google" id="ProtNLM"/>
    </source>
</evidence>
<name>A0ABW5JCH2_9BACT</name>
<comment type="caution">
    <text evidence="2">The sequence shown here is derived from an EMBL/GenBank/DDBJ whole genome shotgun (WGS) entry which is preliminary data.</text>
</comment>
<feature type="signal peptide" evidence="1">
    <location>
        <begin position="1"/>
        <end position="15"/>
    </location>
</feature>
<gene>
    <name evidence="2" type="ORF">ACFSR2_20720</name>
</gene>
<evidence type="ECO:0000313" key="3">
    <source>
        <dbReference type="Proteomes" id="UP001597510"/>
    </source>
</evidence>
<protein>
    <recommendedName>
        <fullName evidence="4">DUF4920 domain-containing protein</fullName>
    </recommendedName>
</protein>
<accession>A0ABW5JCH2</accession>
<feature type="chain" id="PRO_5045890789" description="DUF4920 domain-containing protein" evidence="1">
    <location>
        <begin position="16"/>
        <end position="139"/>
    </location>
</feature>
<dbReference type="RefSeq" id="WP_340232989.1">
    <property type="nucleotide sequence ID" value="NZ_JBBEWC010000001.1"/>
</dbReference>
<keyword evidence="3" id="KW-1185">Reference proteome</keyword>
<organism evidence="2 3">
    <name type="scientific">Emticicia soli</name>
    <dbReference type="NCBI Taxonomy" id="2027878"/>
    <lineage>
        <taxon>Bacteria</taxon>
        <taxon>Pseudomonadati</taxon>
        <taxon>Bacteroidota</taxon>
        <taxon>Cytophagia</taxon>
        <taxon>Cytophagales</taxon>
        <taxon>Leadbetterellaceae</taxon>
        <taxon>Emticicia</taxon>
    </lineage>
</organism>
<evidence type="ECO:0000313" key="2">
    <source>
        <dbReference type="EMBL" id="MFD2523333.1"/>
    </source>
</evidence>
<dbReference type="EMBL" id="JBHULC010000038">
    <property type="protein sequence ID" value="MFD2523333.1"/>
    <property type="molecule type" value="Genomic_DNA"/>
</dbReference>
<evidence type="ECO:0000256" key="1">
    <source>
        <dbReference type="SAM" id="SignalP"/>
    </source>
</evidence>
<reference evidence="3" key="1">
    <citation type="journal article" date="2019" name="Int. J. Syst. Evol. Microbiol.">
        <title>The Global Catalogue of Microorganisms (GCM) 10K type strain sequencing project: providing services to taxonomists for standard genome sequencing and annotation.</title>
        <authorList>
            <consortium name="The Broad Institute Genomics Platform"/>
            <consortium name="The Broad Institute Genome Sequencing Center for Infectious Disease"/>
            <person name="Wu L."/>
            <person name="Ma J."/>
        </authorList>
    </citation>
    <scope>NUCLEOTIDE SEQUENCE [LARGE SCALE GENOMIC DNA]</scope>
    <source>
        <strain evidence="3">KCTC 52344</strain>
    </source>
</reference>
<keyword evidence="1" id="KW-0732">Signal</keyword>